<comment type="cofactor">
    <cofactor evidence="3">
        <name>FAD</name>
        <dbReference type="ChEBI" id="CHEBI:57692"/>
    </cofactor>
</comment>
<sequence>MKVLLSLFLMLASMVFGLPHISRDVPTNATMEMYDYVVVGCGIAGLVVATRLSENANTSVLCIEAGPLDHYEDLIEIPVYIGQQPPGFYEWSIGTVPQSQLDNTSRPLPMGKGVGGGSLINGMIWNRGNQDDFNVWAQLGNPGWDWDCLLPYFQKSETYTPRFYGNLSDQPVTFNAAVHGFQGPMQVSYPEYYWPQTVNWFEALNALQIPTSFDPNGGLSAGGYFLPLSIDPSNQTRSDARRAYHDAAAGRPNYHVLTNAQVGRVIFNNDSSTATGPGVRRGGLRAVGVEILGGRGGTTQTVLAGREVIVAAGAIHSAQLLELSGIGTASLLSSLGIPVLQDLPGVGNNLQDHPLIHLSYPYQNASVPTPAWLLNNSTFNTEAEVLYRTSRTGPWTAKPSTALAFPALSQISPDGQYMPLIALAESGDRYYPSTYDWTLKSGYELQLSLMTPRFLSDSTPAYEILNDNSGGLDLALMRPLSRGTTHITSADPRVNPAVDPRWLVNPFDFNLTLLAMRFNQRILDTPAIQALQPSYPNIRFPPNATSDQLAVIVRAGIGTEYHYSGTLAMMPRELGGVVDPTLIVYGTDNLRVVDTSVFPVIPGGHLQAVAYAVAEKAADIIRGVV</sequence>
<dbReference type="AlphaFoldDB" id="W9YRH4"/>
<dbReference type="InterPro" id="IPR036188">
    <property type="entry name" value="FAD/NAD-bd_sf"/>
</dbReference>
<evidence type="ECO:0000313" key="8">
    <source>
        <dbReference type="Proteomes" id="UP000019478"/>
    </source>
</evidence>
<dbReference type="eggNOG" id="KOG1238">
    <property type="taxonomic scope" value="Eukaryota"/>
</dbReference>
<evidence type="ECO:0000256" key="3">
    <source>
        <dbReference type="PIRSR" id="PIRSR000137-2"/>
    </source>
</evidence>
<gene>
    <name evidence="7" type="ORF">A1O3_05534</name>
</gene>
<feature type="binding site" evidence="3">
    <location>
        <position position="262"/>
    </location>
    <ligand>
        <name>FAD</name>
        <dbReference type="ChEBI" id="CHEBI:57692"/>
    </ligand>
</feature>
<dbReference type="EMBL" id="AMGY01000004">
    <property type="protein sequence ID" value="EXJ84859.1"/>
    <property type="molecule type" value="Genomic_DNA"/>
</dbReference>
<organism evidence="7 8">
    <name type="scientific">Capronia epimyces CBS 606.96</name>
    <dbReference type="NCBI Taxonomy" id="1182542"/>
    <lineage>
        <taxon>Eukaryota</taxon>
        <taxon>Fungi</taxon>
        <taxon>Dikarya</taxon>
        <taxon>Ascomycota</taxon>
        <taxon>Pezizomycotina</taxon>
        <taxon>Eurotiomycetes</taxon>
        <taxon>Chaetothyriomycetidae</taxon>
        <taxon>Chaetothyriales</taxon>
        <taxon>Herpotrichiellaceae</taxon>
        <taxon>Capronia</taxon>
    </lineage>
</organism>
<feature type="signal peptide" evidence="5">
    <location>
        <begin position="1"/>
        <end position="17"/>
    </location>
</feature>
<evidence type="ECO:0000259" key="6">
    <source>
        <dbReference type="PROSITE" id="PS00623"/>
    </source>
</evidence>
<evidence type="ECO:0000256" key="2">
    <source>
        <dbReference type="PIRSR" id="PIRSR000137-1"/>
    </source>
</evidence>
<dbReference type="GO" id="GO:0050660">
    <property type="term" value="F:flavin adenine dinucleotide binding"/>
    <property type="evidence" value="ECO:0007669"/>
    <property type="project" value="InterPro"/>
</dbReference>
<comment type="similarity">
    <text evidence="1 4">Belongs to the GMC oxidoreductase family.</text>
</comment>
<name>W9YRH4_9EURO</name>
<evidence type="ECO:0000256" key="4">
    <source>
        <dbReference type="RuleBase" id="RU003968"/>
    </source>
</evidence>
<dbReference type="PANTHER" id="PTHR11552:SF115">
    <property type="entry name" value="DEHYDROGENASE XPTC-RELATED"/>
    <property type="match status" value="1"/>
</dbReference>
<dbReference type="Gene3D" id="3.50.50.60">
    <property type="entry name" value="FAD/NAD(P)-binding domain"/>
    <property type="match status" value="1"/>
</dbReference>
<dbReference type="PIRSF" id="PIRSF000137">
    <property type="entry name" value="Alcohol_oxidase"/>
    <property type="match status" value="1"/>
</dbReference>
<keyword evidence="8" id="KW-1185">Reference proteome</keyword>
<accession>W9YRH4</accession>
<feature type="domain" description="Glucose-methanol-choline oxidoreductase N-terminal" evidence="6">
    <location>
        <begin position="111"/>
        <end position="134"/>
    </location>
</feature>
<dbReference type="OrthoDB" id="269227at2759"/>
<feature type="active site" description="Proton donor" evidence="2">
    <location>
        <position position="562"/>
    </location>
</feature>
<dbReference type="SUPFAM" id="SSF51905">
    <property type="entry name" value="FAD/NAD(P)-binding domain"/>
    <property type="match status" value="1"/>
</dbReference>
<reference evidence="7 8" key="1">
    <citation type="submission" date="2013-03" db="EMBL/GenBank/DDBJ databases">
        <title>The Genome Sequence of Capronia epimyces CBS 606.96.</title>
        <authorList>
            <consortium name="The Broad Institute Genomics Platform"/>
            <person name="Cuomo C."/>
            <person name="de Hoog S."/>
            <person name="Gorbushina A."/>
            <person name="Walker B."/>
            <person name="Young S.K."/>
            <person name="Zeng Q."/>
            <person name="Gargeya S."/>
            <person name="Fitzgerald M."/>
            <person name="Haas B."/>
            <person name="Abouelleil A."/>
            <person name="Allen A.W."/>
            <person name="Alvarado L."/>
            <person name="Arachchi H.M."/>
            <person name="Berlin A.M."/>
            <person name="Chapman S.B."/>
            <person name="Gainer-Dewar J."/>
            <person name="Goldberg J."/>
            <person name="Griggs A."/>
            <person name="Gujja S."/>
            <person name="Hansen M."/>
            <person name="Howarth C."/>
            <person name="Imamovic A."/>
            <person name="Ireland A."/>
            <person name="Larimer J."/>
            <person name="McCowan C."/>
            <person name="Murphy C."/>
            <person name="Pearson M."/>
            <person name="Poon T.W."/>
            <person name="Priest M."/>
            <person name="Roberts A."/>
            <person name="Saif S."/>
            <person name="Shea T."/>
            <person name="Sisk P."/>
            <person name="Sykes S."/>
            <person name="Wortman J."/>
            <person name="Nusbaum C."/>
            <person name="Birren B."/>
        </authorList>
    </citation>
    <scope>NUCLEOTIDE SEQUENCE [LARGE SCALE GENOMIC DNA]</scope>
    <source>
        <strain evidence="7 8">CBS 606.96</strain>
    </source>
</reference>
<dbReference type="Pfam" id="PF00732">
    <property type="entry name" value="GMC_oxred_N"/>
    <property type="match status" value="1"/>
</dbReference>
<dbReference type="PANTHER" id="PTHR11552">
    <property type="entry name" value="GLUCOSE-METHANOL-CHOLINE GMC OXIDOREDUCTASE"/>
    <property type="match status" value="1"/>
</dbReference>
<dbReference type="SUPFAM" id="SSF54373">
    <property type="entry name" value="FAD-linked reductases, C-terminal domain"/>
    <property type="match status" value="1"/>
</dbReference>
<feature type="chain" id="PRO_5004935088" description="Glucose-methanol-choline oxidoreductase N-terminal domain-containing protein" evidence="5">
    <location>
        <begin position="18"/>
        <end position="625"/>
    </location>
</feature>
<dbReference type="GO" id="GO:0016614">
    <property type="term" value="F:oxidoreductase activity, acting on CH-OH group of donors"/>
    <property type="evidence" value="ECO:0007669"/>
    <property type="project" value="InterPro"/>
</dbReference>
<dbReference type="PROSITE" id="PS00623">
    <property type="entry name" value="GMC_OXRED_1"/>
    <property type="match status" value="1"/>
</dbReference>
<proteinExistence type="inferred from homology"/>
<keyword evidence="3 4" id="KW-0274">FAD</keyword>
<dbReference type="InterPro" id="IPR012132">
    <property type="entry name" value="GMC_OxRdtase"/>
</dbReference>
<evidence type="ECO:0000256" key="5">
    <source>
        <dbReference type="SAM" id="SignalP"/>
    </source>
</evidence>
<dbReference type="InterPro" id="IPR007867">
    <property type="entry name" value="GMC_OxRtase_C"/>
</dbReference>
<dbReference type="Gene3D" id="3.30.560.10">
    <property type="entry name" value="Glucose Oxidase, domain 3"/>
    <property type="match status" value="1"/>
</dbReference>
<dbReference type="GO" id="GO:0044550">
    <property type="term" value="P:secondary metabolite biosynthetic process"/>
    <property type="evidence" value="ECO:0007669"/>
    <property type="project" value="TreeGrafter"/>
</dbReference>
<dbReference type="Pfam" id="PF05199">
    <property type="entry name" value="GMC_oxred_C"/>
    <property type="match status" value="1"/>
</dbReference>
<dbReference type="STRING" id="1182542.W9YRH4"/>
<feature type="active site" description="Proton acceptor" evidence="2">
    <location>
        <position position="605"/>
    </location>
</feature>
<evidence type="ECO:0000313" key="7">
    <source>
        <dbReference type="EMBL" id="EXJ84859.1"/>
    </source>
</evidence>
<dbReference type="InterPro" id="IPR000172">
    <property type="entry name" value="GMC_OxRdtase_N"/>
</dbReference>
<keyword evidence="5" id="KW-0732">Signal</keyword>
<dbReference type="RefSeq" id="XP_007733844.1">
    <property type="nucleotide sequence ID" value="XM_007735654.1"/>
</dbReference>
<dbReference type="Proteomes" id="UP000019478">
    <property type="component" value="Unassembled WGS sequence"/>
</dbReference>
<dbReference type="GeneID" id="19169644"/>
<dbReference type="HOGENOM" id="CLU_002865_6_1_1"/>
<comment type="caution">
    <text evidence="7">The sequence shown here is derived from an EMBL/GenBank/DDBJ whole genome shotgun (WGS) entry which is preliminary data.</text>
</comment>
<protein>
    <recommendedName>
        <fullName evidence="6">Glucose-methanol-choline oxidoreductase N-terminal domain-containing protein</fullName>
    </recommendedName>
</protein>
<evidence type="ECO:0000256" key="1">
    <source>
        <dbReference type="ARBA" id="ARBA00010790"/>
    </source>
</evidence>
<keyword evidence="4" id="KW-0285">Flavoprotein</keyword>